<gene>
    <name evidence="2" type="ORF">G7057_11015</name>
</gene>
<evidence type="ECO:0000313" key="2">
    <source>
        <dbReference type="EMBL" id="QII82922.1"/>
    </source>
</evidence>
<comment type="similarity">
    <text evidence="1">Belongs to the OsmC/Ohr family.</text>
</comment>
<dbReference type="Gene3D" id="3.30.300.20">
    <property type="match status" value="1"/>
</dbReference>
<dbReference type="RefSeq" id="WP_166163745.1">
    <property type="nucleotide sequence ID" value="NZ_CP049740.1"/>
</dbReference>
<dbReference type="Pfam" id="PF02566">
    <property type="entry name" value="OsmC"/>
    <property type="match status" value="1"/>
</dbReference>
<dbReference type="InterPro" id="IPR003718">
    <property type="entry name" value="OsmC/Ohr_fam"/>
</dbReference>
<evidence type="ECO:0000313" key="3">
    <source>
        <dbReference type="Proteomes" id="UP000501451"/>
    </source>
</evidence>
<dbReference type="PANTHER" id="PTHR33797:SF2">
    <property type="entry name" value="ORGANIC HYDROPEROXIDE RESISTANCE PROTEIN-LIKE"/>
    <property type="match status" value="1"/>
</dbReference>
<dbReference type="SUPFAM" id="SSF82784">
    <property type="entry name" value="OsmC-like"/>
    <property type="match status" value="1"/>
</dbReference>
<accession>A0A6G7KCH1</accession>
<organism evidence="2 3">
    <name type="scientific">Jeotgalibaca arthritidis</name>
    <dbReference type="NCBI Taxonomy" id="1868794"/>
    <lineage>
        <taxon>Bacteria</taxon>
        <taxon>Bacillati</taxon>
        <taxon>Bacillota</taxon>
        <taxon>Bacilli</taxon>
        <taxon>Lactobacillales</taxon>
        <taxon>Carnobacteriaceae</taxon>
        <taxon>Jeotgalibaca</taxon>
    </lineage>
</organism>
<protein>
    <submittedName>
        <fullName evidence="2">OsmC family peroxiredoxin</fullName>
    </submittedName>
</protein>
<proteinExistence type="inferred from homology"/>
<dbReference type="InterPro" id="IPR019953">
    <property type="entry name" value="OHR"/>
</dbReference>
<dbReference type="InterPro" id="IPR015946">
    <property type="entry name" value="KH_dom-like_a/b"/>
</dbReference>
<evidence type="ECO:0000256" key="1">
    <source>
        <dbReference type="ARBA" id="ARBA00007378"/>
    </source>
</evidence>
<dbReference type="KEGG" id="jar:G7057_11015"/>
<dbReference type="GO" id="GO:0006979">
    <property type="term" value="P:response to oxidative stress"/>
    <property type="evidence" value="ECO:0007669"/>
    <property type="project" value="InterPro"/>
</dbReference>
<dbReference type="AlphaFoldDB" id="A0A6G7KCH1"/>
<dbReference type="PANTHER" id="PTHR33797">
    <property type="entry name" value="ORGANIC HYDROPEROXIDE RESISTANCE PROTEIN-LIKE"/>
    <property type="match status" value="1"/>
</dbReference>
<name>A0A6G7KCH1_9LACT</name>
<keyword evidence="3" id="KW-1185">Reference proteome</keyword>
<sequence>MSDSLFHTEVVNEHGISGEAYVKDGLKVMVSSPLSDEEGTNPEELFGLAWATCLNATIQALLNGRGLTSKSRVEVAVDYERETNGIGFYFDLHAYVAIEGASIDETERFMNSAHQKCPVSKIIGDYQHIRLTAVPFK</sequence>
<dbReference type="Proteomes" id="UP000501451">
    <property type="component" value="Chromosome"/>
</dbReference>
<dbReference type="EMBL" id="CP049740">
    <property type="protein sequence ID" value="QII82922.1"/>
    <property type="molecule type" value="Genomic_DNA"/>
</dbReference>
<reference evidence="2 3" key="1">
    <citation type="journal article" date="2017" name="Int. J. Syst. Evol. Microbiol.">
        <title>Jeotgalibaca porci sp. nov. and Jeotgalibaca arthritidis sp. nov., isolated from pigs, and emended description of the genus Jeotgalibaca.</title>
        <authorList>
            <person name="Zamora L."/>
            <person name="Perez-Sancho M."/>
            <person name="Dominguez L."/>
            <person name="Fernandez-Garayzabal J.F."/>
            <person name="Vela A.I."/>
        </authorList>
    </citation>
    <scope>NUCLEOTIDE SEQUENCE [LARGE SCALE GENOMIC DNA]</scope>
    <source>
        <strain evidence="2 3">CECT 9157</strain>
    </source>
</reference>
<dbReference type="InterPro" id="IPR036102">
    <property type="entry name" value="OsmC/Ohrsf"/>
</dbReference>